<proteinExistence type="predicted"/>
<dbReference type="AlphaFoldDB" id="A0A8J5WXF2"/>
<accession>A0A8J5WXF2</accession>
<evidence type="ECO:0000313" key="2">
    <source>
        <dbReference type="EMBL" id="KAG8095193.1"/>
    </source>
</evidence>
<keyword evidence="3" id="KW-1185">Reference proteome</keyword>
<evidence type="ECO:0000256" key="1">
    <source>
        <dbReference type="SAM" id="MobiDB-lite"/>
    </source>
</evidence>
<protein>
    <submittedName>
        <fullName evidence="2">Uncharacterized protein</fullName>
    </submittedName>
</protein>
<feature type="compositionally biased region" description="Polar residues" evidence="1">
    <location>
        <begin position="1"/>
        <end position="14"/>
    </location>
</feature>
<name>A0A8J5WXF2_ZIZPA</name>
<sequence>MPPSSGQVMQQPKQFSKRGVLTTAGDGDGGAGGGCQGSRYIVCIAGPPGAGKSIVASVVAQRVTIHWSKKHENGSSLISTEEISTMLPMDGFHLYRSQLNAMEVYSLPYNPSI</sequence>
<evidence type="ECO:0000313" key="3">
    <source>
        <dbReference type="Proteomes" id="UP000729402"/>
    </source>
</evidence>
<reference evidence="2" key="1">
    <citation type="journal article" date="2021" name="bioRxiv">
        <title>Whole Genome Assembly and Annotation of Northern Wild Rice, Zizania palustris L., Supports a Whole Genome Duplication in the Zizania Genus.</title>
        <authorList>
            <person name="Haas M."/>
            <person name="Kono T."/>
            <person name="Macchietto M."/>
            <person name="Millas R."/>
            <person name="McGilp L."/>
            <person name="Shao M."/>
            <person name="Duquette J."/>
            <person name="Hirsch C.N."/>
            <person name="Kimball J."/>
        </authorList>
    </citation>
    <scope>NUCLEOTIDE SEQUENCE</scope>
    <source>
        <tissue evidence="2">Fresh leaf tissue</tissue>
    </source>
</reference>
<reference evidence="2" key="2">
    <citation type="submission" date="2021-02" db="EMBL/GenBank/DDBJ databases">
        <authorList>
            <person name="Kimball J.A."/>
            <person name="Haas M.W."/>
            <person name="Macchietto M."/>
            <person name="Kono T."/>
            <person name="Duquette J."/>
            <person name="Shao M."/>
        </authorList>
    </citation>
    <scope>NUCLEOTIDE SEQUENCE</scope>
    <source>
        <tissue evidence="2">Fresh leaf tissue</tissue>
    </source>
</reference>
<feature type="region of interest" description="Disordered" evidence="1">
    <location>
        <begin position="1"/>
        <end position="34"/>
    </location>
</feature>
<dbReference type="Proteomes" id="UP000729402">
    <property type="component" value="Unassembled WGS sequence"/>
</dbReference>
<comment type="caution">
    <text evidence="2">The sequence shown here is derived from an EMBL/GenBank/DDBJ whole genome shotgun (WGS) entry which is preliminary data.</text>
</comment>
<dbReference type="OrthoDB" id="6362633at2759"/>
<gene>
    <name evidence="2" type="ORF">GUJ93_ZPchr0012g21960</name>
</gene>
<dbReference type="EMBL" id="JAAALK010000080">
    <property type="protein sequence ID" value="KAG8095193.1"/>
    <property type="molecule type" value="Genomic_DNA"/>
</dbReference>
<organism evidence="2 3">
    <name type="scientific">Zizania palustris</name>
    <name type="common">Northern wild rice</name>
    <dbReference type="NCBI Taxonomy" id="103762"/>
    <lineage>
        <taxon>Eukaryota</taxon>
        <taxon>Viridiplantae</taxon>
        <taxon>Streptophyta</taxon>
        <taxon>Embryophyta</taxon>
        <taxon>Tracheophyta</taxon>
        <taxon>Spermatophyta</taxon>
        <taxon>Magnoliopsida</taxon>
        <taxon>Liliopsida</taxon>
        <taxon>Poales</taxon>
        <taxon>Poaceae</taxon>
        <taxon>BOP clade</taxon>
        <taxon>Oryzoideae</taxon>
        <taxon>Oryzeae</taxon>
        <taxon>Zizaniinae</taxon>
        <taxon>Zizania</taxon>
    </lineage>
</organism>